<accession>A0A9X4JM87</accession>
<evidence type="ECO:0000313" key="2">
    <source>
        <dbReference type="Proteomes" id="UP001147005"/>
    </source>
</evidence>
<dbReference type="InterPro" id="IPR059241">
    <property type="entry name" value="SfIV_phage_associated"/>
</dbReference>
<dbReference type="EMBL" id="JAKIHW010000008">
    <property type="protein sequence ID" value="MDE9618287.1"/>
    <property type="molecule type" value="Genomic_DNA"/>
</dbReference>
<dbReference type="NCBIfam" id="NF033230">
    <property type="entry name" value="phage_region_01"/>
    <property type="match status" value="1"/>
</dbReference>
<protein>
    <submittedName>
        <fullName evidence="1">Uncharacterized protein</fullName>
    </submittedName>
</protein>
<organism evidence="1 2">
    <name type="scientific">Citrobacter portucalensis</name>
    <dbReference type="NCBI Taxonomy" id="1639133"/>
    <lineage>
        <taxon>Bacteria</taxon>
        <taxon>Pseudomonadati</taxon>
        <taxon>Pseudomonadota</taxon>
        <taxon>Gammaproteobacteria</taxon>
        <taxon>Enterobacterales</taxon>
        <taxon>Enterobacteriaceae</taxon>
        <taxon>Citrobacter</taxon>
        <taxon>Citrobacter freundii complex</taxon>
    </lineage>
</organism>
<sequence>MNKNLYSLFLEHQEKIASTRGIKISGLVDAHEINKVESRATFLTLLDARLFEHRKKYATPFNNLSGKLGLEHLILVKYHWTPEQIRELTFTDLLLAIQDELTYQNSTDDTKAFLDHRYWDSMINHFEDFIDEEWDPELAARYLRWRPAIDN</sequence>
<proteinExistence type="predicted"/>
<reference evidence="1" key="1">
    <citation type="submission" date="2022-01" db="EMBL/GenBank/DDBJ databases">
        <title>Genetic Characterization of Carbapenem-resistant Citrobacter spp. from China: a multicenter study.</title>
        <authorList>
            <person name="Ye L."/>
        </authorList>
    </citation>
    <scope>NUCLEOTIDE SEQUENCE</scope>
    <source>
        <strain evidence="1">IR5432</strain>
    </source>
</reference>
<evidence type="ECO:0000313" key="1">
    <source>
        <dbReference type="EMBL" id="MDE9618287.1"/>
    </source>
</evidence>
<dbReference type="Proteomes" id="UP001147005">
    <property type="component" value="Unassembled WGS sequence"/>
</dbReference>
<name>A0A9X4JM87_9ENTR</name>
<gene>
    <name evidence="1" type="ORF">L2111_09355</name>
</gene>
<dbReference type="RefSeq" id="WP_044702982.1">
    <property type="nucleotide sequence ID" value="NZ_JAKIHW010000008.1"/>
</dbReference>
<dbReference type="AlphaFoldDB" id="A0A9X4JM87"/>
<comment type="caution">
    <text evidence="1">The sequence shown here is derived from an EMBL/GenBank/DDBJ whole genome shotgun (WGS) entry which is preliminary data.</text>
</comment>